<feature type="signal peptide" evidence="1">
    <location>
        <begin position="1"/>
        <end position="18"/>
    </location>
</feature>
<evidence type="ECO:0000256" key="1">
    <source>
        <dbReference type="SAM" id="SignalP"/>
    </source>
</evidence>
<gene>
    <name evidence="2" type="ORF">LGH70_08375</name>
</gene>
<keyword evidence="3" id="KW-1185">Reference proteome</keyword>
<feature type="chain" id="PRO_5045168620" description="SH3b domain-containing protein" evidence="1">
    <location>
        <begin position="19"/>
        <end position="109"/>
    </location>
</feature>
<evidence type="ECO:0000313" key="2">
    <source>
        <dbReference type="EMBL" id="MCB2377595.1"/>
    </source>
</evidence>
<dbReference type="EMBL" id="JAJADQ010000004">
    <property type="protein sequence ID" value="MCB2377595.1"/>
    <property type="molecule type" value="Genomic_DNA"/>
</dbReference>
<evidence type="ECO:0008006" key="4">
    <source>
        <dbReference type="Google" id="ProtNLM"/>
    </source>
</evidence>
<keyword evidence="1" id="KW-0732">Signal</keyword>
<protein>
    <recommendedName>
        <fullName evidence="4">SH3b domain-containing protein</fullName>
    </recommendedName>
</protein>
<sequence>MKLILTALFTLLLFPALADNSFCHVAIIRDADGYTNVRAEASGRASILTRVADDYAFEFDLEAFRNQEQWVAVWIPQERFGRSHPDIQGFMHRSRLRPLNTLPASGPGF</sequence>
<organism evidence="2 3">
    <name type="scientific">Hymenobacter nitidus</name>
    <dbReference type="NCBI Taxonomy" id="2880929"/>
    <lineage>
        <taxon>Bacteria</taxon>
        <taxon>Pseudomonadati</taxon>
        <taxon>Bacteroidota</taxon>
        <taxon>Cytophagia</taxon>
        <taxon>Cytophagales</taxon>
        <taxon>Hymenobacteraceae</taxon>
        <taxon>Hymenobacter</taxon>
    </lineage>
</organism>
<proteinExistence type="predicted"/>
<accession>A0ABS8AB16</accession>
<dbReference type="RefSeq" id="WP_226184732.1">
    <property type="nucleotide sequence ID" value="NZ_JAJADQ010000004.1"/>
</dbReference>
<reference evidence="2" key="1">
    <citation type="submission" date="2021-10" db="EMBL/GenBank/DDBJ databases">
        <authorList>
            <person name="Dean J.D."/>
            <person name="Kim M.K."/>
            <person name="Newey C.N."/>
            <person name="Stoker T.S."/>
            <person name="Thompson D.W."/>
            <person name="Grose J.H."/>
        </authorList>
    </citation>
    <scope>NUCLEOTIDE SEQUENCE</scope>
    <source>
        <strain evidence="2">BT635</strain>
    </source>
</reference>
<evidence type="ECO:0000313" key="3">
    <source>
        <dbReference type="Proteomes" id="UP001165297"/>
    </source>
</evidence>
<name>A0ABS8AB16_9BACT</name>
<dbReference type="Proteomes" id="UP001165297">
    <property type="component" value="Unassembled WGS sequence"/>
</dbReference>
<comment type="caution">
    <text evidence="2">The sequence shown here is derived from an EMBL/GenBank/DDBJ whole genome shotgun (WGS) entry which is preliminary data.</text>
</comment>